<dbReference type="EC" id="3.6.1.22" evidence="2"/>
<evidence type="ECO:0000256" key="8">
    <source>
        <dbReference type="ARBA" id="ARBA00049196"/>
    </source>
</evidence>
<dbReference type="CDD" id="cd03429">
    <property type="entry name" value="NUDIX_NADH_pyrophosphatase_Nudt13"/>
    <property type="match status" value="1"/>
</dbReference>
<feature type="region of interest" description="Disordered" evidence="10">
    <location>
        <begin position="1"/>
        <end position="27"/>
    </location>
</feature>
<dbReference type="GO" id="GO:0046872">
    <property type="term" value="F:metal ion binding"/>
    <property type="evidence" value="ECO:0007669"/>
    <property type="project" value="UniProtKB-KW"/>
</dbReference>
<name>A0A9Y3RJ04_9CICH</name>
<dbReference type="Gene3D" id="3.90.79.10">
    <property type="entry name" value="Nucleoside Triphosphate Pyrophosphohydrolase"/>
    <property type="match status" value="1"/>
</dbReference>
<evidence type="ECO:0000256" key="7">
    <source>
        <dbReference type="ARBA" id="ARBA00047501"/>
    </source>
</evidence>
<dbReference type="SUPFAM" id="SSF55811">
    <property type="entry name" value="Nudix"/>
    <property type="match status" value="1"/>
</dbReference>
<dbReference type="Pfam" id="PF00293">
    <property type="entry name" value="NUDIX"/>
    <property type="match status" value="1"/>
</dbReference>
<dbReference type="InterPro" id="IPR000086">
    <property type="entry name" value="NUDIX_hydrolase_dom"/>
</dbReference>
<keyword evidence="3" id="KW-0479">Metal-binding</keyword>
<organism evidence="12 13">
    <name type="scientific">Pundamilia nyererei</name>
    <dbReference type="NCBI Taxonomy" id="303518"/>
    <lineage>
        <taxon>Eukaryota</taxon>
        <taxon>Metazoa</taxon>
        <taxon>Chordata</taxon>
        <taxon>Craniata</taxon>
        <taxon>Vertebrata</taxon>
        <taxon>Euteleostomi</taxon>
        <taxon>Actinopterygii</taxon>
        <taxon>Neopterygii</taxon>
        <taxon>Teleostei</taxon>
        <taxon>Neoteleostei</taxon>
        <taxon>Acanthomorphata</taxon>
        <taxon>Ovalentaria</taxon>
        <taxon>Cichlomorphae</taxon>
        <taxon>Cichliformes</taxon>
        <taxon>Cichlidae</taxon>
        <taxon>African cichlids</taxon>
        <taxon>Pseudocrenilabrinae</taxon>
        <taxon>Haplochromini</taxon>
        <taxon>Pundamilia</taxon>
    </lineage>
</organism>
<keyword evidence="5" id="KW-0460">Magnesium</keyword>
<keyword evidence="6" id="KW-0520">NAD</keyword>
<feature type="compositionally biased region" description="Basic residues" evidence="10">
    <location>
        <begin position="16"/>
        <end position="27"/>
    </location>
</feature>
<dbReference type="InterPro" id="IPR049734">
    <property type="entry name" value="NudC-like_C"/>
</dbReference>
<dbReference type="InterPro" id="IPR015376">
    <property type="entry name" value="Znr_NADH_PPase"/>
</dbReference>
<evidence type="ECO:0000256" key="6">
    <source>
        <dbReference type="ARBA" id="ARBA00023027"/>
    </source>
</evidence>
<evidence type="ECO:0000313" key="13">
    <source>
        <dbReference type="RefSeq" id="XP_005743464.1"/>
    </source>
</evidence>
<evidence type="ECO:0000256" key="10">
    <source>
        <dbReference type="SAM" id="MobiDB-lite"/>
    </source>
</evidence>
<keyword evidence="4" id="KW-0378">Hydrolase</keyword>
<dbReference type="InterPro" id="IPR015375">
    <property type="entry name" value="NADH_PPase-like_N"/>
</dbReference>
<evidence type="ECO:0000256" key="4">
    <source>
        <dbReference type="ARBA" id="ARBA00022801"/>
    </source>
</evidence>
<reference evidence="13" key="1">
    <citation type="submission" date="2025-08" db="UniProtKB">
        <authorList>
            <consortium name="RefSeq"/>
        </authorList>
    </citation>
    <scope>IDENTIFICATION</scope>
</reference>
<dbReference type="Pfam" id="PF09297">
    <property type="entry name" value="Zn_ribbon_NUD"/>
    <property type="match status" value="1"/>
</dbReference>
<comment type="catalytic activity">
    <reaction evidence="9">
        <text>NADH + H2O = reduced beta-nicotinamide D-ribonucleotide + AMP + 2 H(+)</text>
        <dbReference type="Rhea" id="RHEA:48868"/>
        <dbReference type="ChEBI" id="CHEBI:15377"/>
        <dbReference type="ChEBI" id="CHEBI:15378"/>
        <dbReference type="ChEBI" id="CHEBI:57945"/>
        <dbReference type="ChEBI" id="CHEBI:90832"/>
        <dbReference type="ChEBI" id="CHEBI:456215"/>
        <dbReference type="EC" id="3.6.1.22"/>
    </reaction>
    <physiologicalReaction direction="left-to-right" evidence="9">
        <dbReference type="Rhea" id="RHEA:48869"/>
    </physiologicalReaction>
</comment>
<dbReference type="RefSeq" id="XP_005743464.1">
    <property type="nucleotide sequence ID" value="XM_005743407.1"/>
</dbReference>
<dbReference type="AlphaFoldDB" id="A0A9Y3RJ04"/>
<comment type="cofactor">
    <cofactor evidence="1">
        <name>Mg(2+)</name>
        <dbReference type="ChEBI" id="CHEBI:18420"/>
    </cofactor>
</comment>
<gene>
    <name evidence="13" type="primary">nudt13</name>
</gene>
<dbReference type="Gene3D" id="3.90.79.20">
    <property type="match status" value="1"/>
</dbReference>
<accession>A0A9Y3RJ04</accession>
<sequence>MSRRRSCSVSSSTRKKETHTRLRSKSGRFKVGDPAHIRAMLRPLRLLLSGLKTQPSRCCSSFVSRMRYVNRLKEDDEACAAALKDGSIFLFHRLSPLLRRPDARTFSPAAFTCSDVQLVLQRLGSDGSQLKEAVLIGCSEQNQAQFCLDVGELDQAAVEEASQGTFIDLRKAFFLLPAAEAPLVSKGQALLHWHQTSRFCGASGQPTQRNRAGSQRFCSSSSTVYYPKMSAVAVALVSDGSRCLLGRQPSFPRGLYSALAGFCDMGQAHPCVCVFVCVCVCVELTRVCVFVCVCVRMCVVPGETLEEALCREVAEEVGLEIQSISYSSSQHWPFPHSSFMLGCHALVSPAHTQLSVDNSELEDARWFTMDEITRALQVKAPPRRGDPPIIWLPPKHALANRLIREWVEQQQQSEGGE</sequence>
<evidence type="ECO:0000313" key="12">
    <source>
        <dbReference type="Proteomes" id="UP000695023"/>
    </source>
</evidence>
<dbReference type="Pfam" id="PF09296">
    <property type="entry name" value="NUDIX-like"/>
    <property type="match status" value="1"/>
</dbReference>
<dbReference type="PANTHER" id="PTHR11383">
    <property type="entry name" value="NUCLEOSIDE DIPHOSPHATE-LINKED MOIETY X MOTIF 13"/>
    <property type="match status" value="1"/>
</dbReference>
<comment type="catalytic activity">
    <reaction evidence="8">
        <text>NAD(+) + H2O = beta-nicotinamide D-ribonucleotide + AMP + 2 H(+)</text>
        <dbReference type="Rhea" id="RHEA:11800"/>
        <dbReference type="ChEBI" id="CHEBI:14649"/>
        <dbReference type="ChEBI" id="CHEBI:15377"/>
        <dbReference type="ChEBI" id="CHEBI:15378"/>
        <dbReference type="ChEBI" id="CHEBI:57540"/>
        <dbReference type="ChEBI" id="CHEBI:456215"/>
        <dbReference type="EC" id="3.6.1.22"/>
    </reaction>
    <physiologicalReaction direction="left-to-right" evidence="8">
        <dbReference type="Rhea" id="RHEA:11801"/>
    </physiologicalReaction>
</comment>
<evidence type="ECO:0000256" key="9">
    <source>
        <dbReference type="ARBA" id="ARBA00049264"/>
    </source>
</evidence>
<evidence type="ECO:0000256" key="1">
    <source>
        <dbReference type="ARBA" id="ARBA00001946"/>
    </source>
</evidence>
<dbReference type="InterPro" id="IPR015797">
    <property type="entry name" value="NUDIX_hydrolase-like_dom_sf"/>
</dbReference>
<evidence type="ECO:0000256" key="2">
    <source>
        <dbReference type="ARBA" id="ARBA00012381"/>
    </source>
</evidence>
<dbReference type="PANTHER" id="PTHR11383:SF3">
    <property type="entry name" value="NAD(P)H PYROPHOSPHATASE NUDT13, MITOCHONDRIAL"/>
    <property type="match status" value="1"/>
</dbReference>
<evidence type="ECO:0000256" key="3">
    <source>
        <dbReference type="ARBA" id="ARBA00022723"/>
    </source>
</evidence>
<dbReference type="GO" id="GO:0016787">
    <property type="term" value="F:hydrolase activity"/>
    <property type="evidence" value="ECO:0007669"/>
    <property type="project" value="UniProtKB-KW"/>
</dbReference>
<comment type="catalytic activity">
    <reaction evidence="7">
        <text>NADPH + H2O = reduced beta-nicotinamide D-ribonucleotide + adenosine 2',5'-bisphosphate + 2 H(+)</text>
        <dbReference type="Rhea" id="RHEA:60820"/>
        <dbReference type="ChEBI" id="CHEBI:15377"/>
        <dbReference type="ChEBI" id="CHEBI:15378"/>
        <dbReference type="ChEBI" id="CHEBI:57783"/>
        <dbReference type="ChEBI" id="CHEBI:90832"/>
        <dbReference type="ChEBI" id="CHEBI:194156"/>
    </reaction>
    <physiologicalReaction direction="left-to-right" evidence="7">
        <dbReference type="Rhea" id="RHEA:60821"/>
    </physiologicalReaction>
</comment>
<dbReference type="CTD" id="25961"/>
<keyword evidence="12" id="KW-1185">Reference proteome</keyword>
<proteinExistence type="predicted"/>
<dbReference type="PROSITE" id="PS51462">
    <property type="entry name" value="NUDIX"/>
    <property type="match status" value="1"/>
</dbReference>
<dbReference type="GeneID" id="102198271"/>
<evidence type="ECO:0000259" key="11">
    <source>
        <dbReference type="PROSITE" id="PS51462"/>
    </source>
</evidence>
<evidence type="ECO:0000256" key="5">
    <source>
        <dbReference type="ARBA" id="ARBA00022842"/>
    </source>
</evidence>
<dbReference type="Proteomes" id="UP000695023">
    <property type="component" value="Unplaced"/>
</dbReference>
<feature type="domain" description="Nudix hydrolase" evidence="11">
    <location>
        <begin position="227"/>
        <end position="391"/>
    </location>
</feature>
<protein>
    <recommendedName>
        <fullName evidence="2">NAD(+) diphosphatase</fullName>
        <ecNumber evidence="2">3.6.1.22</ecNumber>
    </recommendedName>
</protein>